<dbReference type="PANTHER" id="PTHR46366:SF8">
    <property type="entry name" value="PRO-APOPTOTIC SERINE PROTEASE NMA111"/>
    <property type="match status" value="1"/>
</dbReference>
<reference evidence="10" key="1">
    <citation type="journal article" date="2023" name="Mol. Phylogenet. Evol.">
        <title>Genome-scale phylogeny and comparative genomics of the fungal order Sordariales.</title>
        <authorList>
            <person name="Hensen N."/>
            <person name="Bonometti L."/>
            <person name="Westerberg I."/>
            <person name="Brannstrom I.O."/>
            <person name="Guillou S."/>
            <person name="Cros-Aarteil S."/>
            <person name="Calhoun S."/>
            <person name="Haridas S."/>
            <person name="Kuo A."/>
            <person name="Mondo S."/>
            <person name="Pangilinan J."/>
            <person name="Riley R."/>
            <person name="LaButti K."/>
            <person name="Andreopoulos B."/>
            <person name="Lipzen A."/>
            <person name="Chen C."/>
            <person name="Yan M."/>
            <person name="Daum C."/>
            <person name="Ng V."/>
            <person name="Clum A."/>
            <person name="Steindorff A."/>
            <person name="Ohm R.A."/>
            <person name="Martin F."/>
            <person name="Silar P."/>
            <person name="Natvig D.O."/>
            <person name="Lalanne C."/>
            <person name="Gautier V."/>
            <person name="Ament-Velasquez S.L."/>
            <person name="Kruys A."/>
            <person name="Hutchinson M.I."/>
            <person name="Powell A.J."/>
            <person name="Barry K."/>
            <person name="Miller A.N."/>
            <person name="Grigoriev I.V."/>
            <person name="Debuchy R."/>
            <person name="Gladieux P."/>
            <person name="Hiltunen Thoren M."/>
            <person name="Johannesson H."/>
        </authorList>
    </citation>
    <scope>NUCLEOTIDE SEQUENCE [LARGE SCALE GENOMIC DNA]</scope>
    <source>
        <strain evidence="10">CBS 284.82</strain>
    </source>
</reference>
<dbReference type="InterPro" id="IPR009003">
    <property type="entry name" value="Peptidase_S1_PA"/>
</dbReference>
<feature type="compositionally biased region" description="Acidic residues" evidence="7">
    <location>
        <begin position="45"/>
        <end position="55"/>
    </location>
</feature>
<feature type="compositionally biased region" description="Basic and acidic residues" evidence="7">
    <location>
        <begin position="13"/>
        <end position="22"/>
    </location>
</feature>
<keyword evidence="5" id="KW-0053">Apoptosis</keyword>
<dbReference type="PANTHER" id="PTHR46366">
    <property type="entry name" value="PRO-APOPTOTIC SERINE PROTEASE NMA111"/>
    <property type="match status" value="1"/>
</dbReference>
<dbReference type="Pfam" id="PF13365">
    <property type="entry name" value="Trypsin_2"/>
    <property type="match status" value="1"/>
</dbReference>
<dbReference type="Pfam" id="PF12812">
    <property type="entry name" value="PDZ_1"/>
    <property type="match status" value="2"/>
</dbReference>
<organism evidence="9 10">
    <name type="scientific">Parachaetomium inaequale</name>
    <dbReference type="NCBI Taxonomy" id="2588326"/>
    <lineage>
        <taxon>Eukaryota</taxon>
        <taxon>Fungi</taxon>
        <taxon>Dikarya</taxon>
        <taxon>Ascomycota</taxon>
        <taxon>Pezizomycotina</taxon>
        <taxon>Sordariomycetes</taxon>
        <taxon>Sordariomycetidae</taxon>
        <taxon>Sordariales</taxon>
        <taxon>Chaetomiaceae</taxon>
        <taxon>Parachaetomium</taxon>
    </lineage>
</organism>
<dbReference type="EMBL" id="MU854370">
    <property type="protein sequence ID" value="KAK4040770.1"/>
    <property type="molecule type" value="Genomic_DNA"/>
</dbReference>
<dbReference type="Proteomes" id="UP001303115">
    <property type="component" value="Unassembled WGS sequence"/>
</dbReference>
<evidence type="ECO:0000256" key="7">
    <source>
        <dbReference type="SAM" id="MobiDB-lite"/>
    </source>
</evidence>
<protein>
    <recommendedName>
        <fullName evidence="3">Pro-apoptotic serine protease NMA111</fullName>
    </recommendedName>
    <alternativeName>
        <fullName evidence="4">Pro-apoptotic serine protease nma111</fullName>
    </alternativeName>
</protein>
<dbReference type="InterPro" id="IPR036034">
    <property type="entry name" value="PDZ_sf"/>
</dbReference>
<dbReference type="SUPFAM" id="SSF50494">
    <property type="entry name" value="Trypsin-like serine proteases"/>
    <property type="match status" value="2"/>
</dbReference>
<comment type="similarity">
    <text evidence="2">Belongs to the peptidase S1C family.</text>
</comment>
<evidence type="ECO:0000313" key="9">
    <source>
        <dbReference type="EMBL" id="KAK4040770.1"/>
    </source>
</evidence>
<evidence type="ECO:0000256" key="2">
    <source>
        <dbReference type="ARBA" id="ARBA00010541"/>
    </source>
</evidence>
<dbReference type="CDD" id="cd06786">
    <property type="entry name" value="cpPDZ1_ScNma111-like"/>
    <property type="match status" value="1"/>
</dbReference>
<sequence length="1030" mass="113447">MNGTNPAARSKRKEPPHTVDGRHPKHHRPNGEVSSGGANTPDGHEEFEGEFEGEFEEYEDPRLAALLPTGPDTAEWQETIQNVVRNVVSIRFCQTCSFDTDPALTSEATGFVVDAERGYILTNRHVVGSGPFWGYCIFDNHEEVDAYPVYRDPVHDFGILKFDPKAIKYMPVAALPLRPDLAKVGIEIRVVGNDAGEKLSILSGVISRLDRNAPEYGDGYSDFNTCYYQASAAASGGSSGSPVVNIDGYAVALQAGGRADGAATDYFLPLDRPLRALKCLQEGNPITRGDIQCQFLLKPFDECRRLGLTPEWEAQVRKAFPKETNMLVAEIVLPEGPSHEKVEEGDVLIKVNGEMLTQFIRLDDVLDSSVGKPVKLLLLRGGEEVEVEIEVGDLHKITPDRFVSVAGGSFHSLSYQQARLYGVACKGVYVCEAGGSWRFDNSENGWLIQTVNHKKTPDLETFIEVVKEIPDKARVVVTYKHLRDLHTLNTTILNIDRHWSKKMKLAVRNDETGLWDFSNLADPLPPVPPVPRKAAFIQLEHTSHPAVADLVRSFVHVSCTMPVKLDGFPKNRKWGMGLVIDADKGLVVISRAIVPYDLCDITITIADSIIVEGKVVFLHPLQNYAIVQYDPKLVDAPVVSAKLSSEEIKQGASTYFIGYNRIGRIVHAATTVTEIFAVTIPANAGAPRYRAVNVDAITVDTSLSGQCGSGVLVAQDGTVQALWLTYLGERNASTHRDEEYHLGLATPTLLPVVQQIQQGLDPKLRMLSVEFRAIQMSQARLMGVSEEWIHQVSVANTAHHQLFLVTKRTFERGEQEGGGCALLEGDVLLSLNGKIITKISDLDIMYSHDELDAVVVRGCDEVSLKLPTVAAHDVETTHAVSFCGAIFHAPHHAVRQQISKLFSEVYVSARTRGSPSYQYGLAPTNFITHVNGKPTPDLQAFLAEVIKIPDNTYFRLRAVTFDNVPWVVTMKKNDHYFPTMELIKDPNEECGWRRVTYEGGKVIQGEGPDGVVAPAGETTDMDVEDVGVCD</sequence>
<dbReference type="InterPro" id="IPR025926">
    <property type="entry name" value="PDZ-like_dom"/>
</dbReference>
<feature type="region of interest" description="Disordered" evidence="7">
    <location>
        <begin position="1"/>
        <end position="55"/>
    </location>
</feature>
<evidence type="ECO:0000256" key="1">
    <source>
        <dbReference type="ARBA" id="ARBA00002558"/>
    </source>
</evidence>
<dbReference type="GO" id="GO:0004252">
    <property type="term" value="F:serine-type endopeptidase activity"/>
    <property type="evidence" value="ECO:0007669"/>
    <property type="project" value="InterPro"/>
</dbReference>
<dbReference type="PRINTS" id="PR00834">
    <property type="entry name" value="PROTEASES2C"/>
</dbReference>
<keyword evidence="6" id="KW-0677">Repeat</keyword>
<gene>
    <name evidence="9" type="ORF">C8A01DRAFT_35241</name>
</gene>
<evidence type="ECO:0000256" key="4">
    <source>
        <dbReference type="ARBA" id="ARBA00021524"/>
    </source>
</evidence>
<dbReference type="GO" id="GO:0006508">
    <property type="term" value="P:proteolysis"/>
    <property type="evidence" value="ECO:0007669"/>
    <property type="project" value="InterPro"/>
</dbReference>
<feature type="domain" description="PDZ-like" evidence="8">
    <location>
        <begin position="396"/>
        <end position="472"/>
    </location>
</feature>
<evidence type="ECO:0000313" key="10">
    <source>
        <dbReference type="Proteomes" id="UP001303115"/>
    </source>
</evidence>
<comment type="function">
    <text evidence="1">Nuclear serine protease which mediates apoptosis.</text>
</comment>
<dbReference type="AlphaFoldDB" id="A0AAN6PIV2"/>
<accession>A0AAN6PIV2</accession>
<evidence type="ECO:0000256" key="5">
    <source>
        <dbReference type="ARBA" id="ARBA00022703"/>
    </source>
</evidence>
<keyword evidence="10" id="KW-1185">Reference proteome</keyword>
<evidence type="ECO:0000256" key="3">
    <source>
        <dbReference type="ARBA" id="ARBA00020338"/>
    </source>
</evidence>
<dbReference type="SUPFAM" id="SSF50156">
    <property type="entry name" value="PDZ domain-like"/>
    <property type="match status" value="3"/>
</dbReference>
<dbReference type="Gene3D" id="2.40.10.120">
    <property type="match status" value="2"/>
</dbReference>
<dbReference type="Gene3D" id="2.30.42.10">
    <property type="match status" value="1"/>
</dbReference>
<feature type="domain" description="PDZ-like" evidence="8">
    <location>
        <begin position="874"/>
        <end position="951"/>
    </location>
</feature>
<dbReference type="GO" id="GO:0006915">
    <property type="term" value="P:apoptotic process"/>
    <property type="evidence" value="ECO:0007669"/>
    <property type="project" value="UniProtKB-KW"/>
</dbReference>
<dbReference type="CDD" id="cd06719">
    <property type="entry name" value="PDZ2-4_Nma111p-like"/>
    <property type="match status" value="2"/>
</dbReference>
<evidence type="ECO:0000256" key="6">
    <source>
        <dbReference type="ARBA" id="ARBA00022737"/>
    </source>
</evidence>
<dbReference type="InterPro" id="IPR001940">
    <property type="entry name" value="Peptidase_S1C"/>
</dbReference>
<name>A0AAN6PIV2_9PEZI</name>
<comment type="caution">
    <text evidence="9">The sequence shown here is derived from an EMBL/GenBank/DDBJ whole genome shotgun (WGS) entry which is preliminary data.</text>
</comment>
<proteinExistence type="inferred from homology"/>
<evidence type="ECO:0000259" key="8">
    <source>
        <dbReference type="Pfam" id="PF12812"/>
    </source>
</evidence>